<dbReference type="GO" id="GO:0005886">
    <property type="term" value="C:plasma membrane"/>
    <property type="evidence" value="ECO:0007669"/>
    <property type="project" value="UniProtKB-SubCell"/>
</dbReference>
<dbReference type="GO" id="GO:0004984">
    <property type="term" value="F:olfactory receptor activity"/>
    <property type="evidence" value="ECO:0007669"/>
    <property type="project" value="InterPro"/>
</dbReference>
<sequence length="400" mass="46579">MENNNQIRFIDFEGKIKSEDYFTLQLKLFNFIGCDLIKKKSSTQKYKIFSILKTIQFLACATNVILFMITLFTRTIMDIQNIAIIVKVLPNAINIPYNFFSKYVLINIRRQKVLKLFKNLKQFFPTTKFDQKKYKIETQINQFIKALYYYSICYFLLVSSTTVYSAYLLFFHKIRKPLIEIWFPFDDLENNLIFIITSLWIALSGGICCLVLIACDWTIFAFVNILAIAFDMFGEELKFAINQEDEKSVRNLIKKHKKLIAIFDEISEIFSLTFLCSFFVGAASVSVSGFQLATSNDLGEITYSIPYTLGSLSQIFLYCYFGQRIIDSTYGVSKNINESNWILLKNFKLKKMISMISQRSQKLNSLIAYGFVVLNLETFSMIMSSAFSYFTLLKNLYFKN</sequence>
<dbReference type="Pfam" id="PF02949">
    <property type="entry name" value="7tm_6"/>
    <property type="match status" value="1"/>
</dbReference>
<evidence type="ECO:0000256" key="5">
    <source>
        <dbReference type="ARBA" id="ARBA00022725"/>
    </source>
</evidence>
<feature type="transmembrane region" description="Helical" evidence="10">
    <location>
        <begin position="192"/>
        <end position="213"/>
    </location>
</feature>
<comment type="caution">
    <text evidence="11">The sequence shown here is derived from an EMBL/GenBank/DDBJ whole genome shotgun (WGS) entry which is preliminary data.</text>
</comment>
<evidence type="ECO:0000256" key="3">
    <source>
        <dbReference type="ARBA" id="ARBA00022606"/>
    </source>
</evidence>
<feature type="transmembrane region" description="Helical" evidence="10">
    <location>
        <begin position="262"/>
        <end position="283"/>
    </location>
</feature>
<evidence type="ECO:0000256" key="8">
    <source>
        <dbReference type="ARBA" id="ARBA00023170"/>
    </source>
</evidence>
<dbReference type="OrthoDB" id="7534672at2759"/>
<feature type="transmembrane region" description="Helical" evidence="10">
    <location>
        <begin position="303"/>
        <end position="321"/>
    </location>
</feature>
<keyword evidence="6 10" id="KW-1133">Transmembrane helix</keyword>
<evidence type="ECO:0000256" key="7">
    <source>
        <dbReference type="ARBA" id="ARBA00023136"/>
    </source>
</evidence>
<keyword evidence="7 10" id="KW-0472">Membrane</keyword>
<evidence type="ECO:0000256" key="1">
    <source>
        <dbReference type="ARBA" id="ARBA00004651"/>
    </source>
</evidence>
<accession>A0A9J6C2Y7</accession>
<evidence type="ECO:0000256" key="10">
    <source>
        <dbReference type="RuleBase" id="RU351113"/>
    </source>
</evidence>
<reference evidence="11" key="1">
    <citation type="submission" date="2021-03" db="EMBL/GenBank/DDBJ databases">
        <title>Chromosome level genome of the anhydrobiotic midge Polypedilum vanderplanki.</title>
        <authorList>
            <person name="Yoshida Y."/>
            <person name="Kikawada T."/>
            <person name="Gusev O."/>
        </authorList>
    </citation>
    <scope>NUCLEOTIDE SEQUENCE</scope>
    <source>
        <strain evidence="11">NIAS01</strain>
        <tissue evidence="11">Whole body or cell culture</tissue>
    </source>
</reference>
<keyword evidence="5 10" id="KW-0552">Olfaction</keyword>
<comment type="similarity">
    <text evidence="10">Belongs to the insect chemoreceptor superfamily. Heteromeric odorant receptor channel (TC 1.A.69) family.</text>
</comment>
<protein>
    <recommendedName>
        <fullName evidence="10">Odorant receptor</fullName>
    </recommendedName>
</protein>
<comment type="caution">
    <text evidence="10">Lacks conserved residue(s) required for the propagation of feature annotation.</text>
</comment>
<evidence type="ECO:0000256" key="4">
    <source>
        <dbReference type="ARBA" id="ARBA00022692"/>
    </source>
</evidence>
<dbReference type="InterPro" id="IPR004117">
    <property type="entry name" value="7tm6_olfct_rcpt"/>
</dbReference>
<keyword evidence="2" id="KW-1003">Cell membrane</keyword>
<keyword evidence="4 10" id="KW-0812">Transmembrane</keyword>
<dbReference type="PANTHER" id="PTHR21137:SF35">
    <property type="entry name" value="ODORANT RECEPTOR 19A-RELATED"/>
    <property type="match status" value="1"/>
</dbReference>
<organism evidence="11 12">
    <name type="scientific">Polypedilum vanderplanki</name>
    <name type="common">Sleeping chironomid midge</name>
    <dbReference type="NCBI Taxonomy" id="319348"/>
    <lineage>
        <taxon>Eukaryota</taxon>
        <taxon>Metazoa</taxon>
        <taxon>Ecdysozoa</taxon>
        <taxon>Arthropoda</taxon>
        <taxon>Hexapoda</taxon>
        <taxon>Insecta</taxon>
        <taxon>Pterygota</taxon>
        <taxon>Neoptera</taxon>
        <taxon>Endopterygota</taxon>
        <taxon>Diptera</taxon>
        <taxon>Nematocera</taxon>
        <taxon>Chironomoidea</taxon>
        <taxon>Chironomidae</taxon>
        <taxon>Chironominae</taxon>
        <taxon>Polypedilum</taxon>
        <taxon>Polypedilum</taxon>
    </lineage>
</organism>
<evidence type="ECO:0000256" key="9">
    <source>
        <dbReference type="ARBA" id="ARBA00023224"/>
    </source>
</evidence>
<evidence type="ECO:0000256" key="6">
    <source>
        <dbReference type="ARBA" id="ARBA00022989"/>
    </source>
</evidence>
<evidence type="ECO:0000313" key="11">
    <source>
        <dbReference type="EMBL" id="KAG5676179.1"/>
    </source>
</evidence>
<dbReference type="AlphaFoldDB" id="A0A9J6C2Y7"/>
<proteinExistence type="inferred from homology"/>
<keyword evidence="8 10" id="KW-0675">Receptor</keyword>
<keyword evidence="9 10" id="KW-0807">Transducer</keyword>
<gene>
    <name evidence="11" type="ORF">PVAND_006028</name>
</gene>
<dbReference type="Proteomes" id="UP001107558">
    <property type="component" value="Chromosome 2"/>
</dbReference>
<dbReference type="GO" id="GO:0007165">
    <property type="term" value="P:signal transduction"/>
    <property type="evidence" value="ECO:0007669"/>
    <property type="project" value="UniProtKB-KW"/>
</dbReference>
<evidence type="ECO:0000256" key="2">
    <source>
        <dbReference type="ARBA" id="ARBA00022475"/>
    </source>
</evidence>
<evidence type="ECO:0000313" key="12">
    <source>
        <dbReference type="Proteomes" id="UP001107558"/>
    </source>
</evidence>
<dbReference type="EMBL" id="JADBJN010000002">
    <property type="protein sequence ID" value="KAG5676179.1"/>
    <property type="molecule type" value="Genomic_DNA"/>
</dbReference>
<keyword evidence="12" id="KW-1185">Reference proteome</keyword>
<keyword evidence="3 10" id="KW-0716">Sensory transduction</keyword>
<dbReference type="PANTHER" id="PTHR21137">
    <property type="entry name" value="ODORANT RECEPTOR"/>
    <property type="match status" value="1"/>
</dbReference>
<feature type="transmembrane region" description="Helical" evidence="10">
    <location>
        <begin position="48"/>
        <end position="72"/>
    </location>
</feature>
<feature type="transmembrane region" description="Helical" evidence="10">
    <location>
        <begin position="366"/>
        <end position="390"/>
    </location>
</feature>
<feature type="transmembrane region" description="Helical" evidence="10">
    <location>
        <begin position="147"/>
        <end position="171"/>
    </location>
</feature>
<name>A0A9J6C2Y7_POLVA</name>
<comment type="subcellular location">
    <subcellularLocation>
        <location evidence="1 10">Cell membrane</location>
        <topology evidence="1 10">Multi-pass membrane protein</topology>
    </subcellularLocation>
</comment>
<dbReference type="GO" id="GO:0005549">
    <property type="term" value="F:odorant binding"/>
    <property type="evidence" value="ECO:0007669"/>
    <property type="project" value="InterPro"/>
</dbReference>